<name>A0AA38VPG6_9PEZI</name>
<organism evidence="2 3">
    <name type="scientific">Pleurostoma richardsiae</name>
    <dbReference type="NCBI Taxonomy" id="41990"/>
    <lineage>
        <taxon>Eukaryota</taxon>
        <taxon>Fungi</taxon>
        <taxon>Dikarya</taxon>
        <taxon>Ascomycota</taxon>
        <taxon>Pezizomycotina</taxon>
        <taxon>Sordariomycetes</taxon>
        <taxon>Sordariomycetidae</taxon>
        <taxon>Calosphaeriales</taxon>
        <taxon>Pleurostomataceae</taxon>
        <taxon>Pleurostoma</taxon>
    </lineage>
</organism>
<gene>
    <name evidence="2" type="ORF">NKR23_g8548</name>
</gene>
<evidence type="ECO:0000313" key="2">
    <source>
        <dbReference type="EMBL" id="KAJ9138485.1"/>
    </source>
</evidence>
<accession>A0AA38VPG6</accession>
<comment type="caution">
    <text evidence="2">The sequence shown here is derived from an EMBL/GenBank/DDBJ whole genome shotgun (WGS) entry which is preliminary data.</text>
</comment>
<reference evidence="2" key="1">
    <citation type="submission" date="2022-07" db="EMBL/GenBank/DDBJ databases">
        <title>Fungi with potential for degradation of polypropylene.</title>
        <authorList>
            <person name="Gostincar C."/>
        </authorList>
    </citation>
    <scope>NUCLEOTIDE SEQUENCE</scope>
    <source>
        <strain evidence="2">EXF-13308</strain>
    </source>
</reference>
<protein>
    <submittedName>
        <fullName evidence="2">Uncharacterized protein</fullName>
    </submittedName>
</protein>
<feature type="region of interest" description="Disordered" evidence="1">
    <location>
        <begin position="1"/>
        <end position="35"/>
    </location>
</feature>
<proteinExistence type="predicted"/>
<keyword evidence="3" id="KW-1185">Reference proteome</keyword>
<dbReference type="Proteomes" id="UP001174694">
    <property type="component" value="Unassembled WGS sequence"/>
</dbReference>
<sequence>MSSLIPDPSLRGGGTGSTPDRGTKRRRTDSPAYADLPDDFEFGEDTAATEEIIMERWFGLRTAVRLFVSNHLPSELPERYVKSSSFTPFRHLTHKAHLMARQPIMAPALLEANVWDTLCRTVFALEASLWDGGREVGPVINAIQGEIYNRNDVPTLKAFYTWRYLTVRFVRQWLVERGSQAVTKADIVEEILASYYPGALEDSQLEEAAEAASRLVKLADEMDVLLRERMDGQYLVFYTETGLKFDEKKSRKRLDFGPPRKEPTVHLSTAPGVGKIINCLKDPELAGTMRVLARSEVICDVPDEVLES</sequence>
<dbReference type="EMBL" id="JANBVO010000030">
    <property type="protein sequence ID" value="KAJ9138485.1"/>
    <property type="molecule type" value="Genomic_DNA"/>
</dbReference>
<evidence type="ECO:0000256" key="1">
    <source>
        <dbReference type="SAM" id="MobiDB-lite"/>
    </source>
</evidence>
<dbReference type="AlphaFoldDB" id="A0AA38VPG6"/>
<evidence type="ECO:0000313" key="3">
    <source>
        <dbReference type="Proteomes" id="UP001174694"/>
    </source>
</evidence>